<dbReference type="OrthoDB" id="10627471at2759"/>
<evidence type="ECO:0000313" key="1">
    <source>
        <dbReference type="EMBL" id="KOO33409.1"/>
    </source>
</evidence>
<keyword evidence="2" id="KW-1185">Reference proteome</keyword>
<dbReference type="SUPFAM" id="SSF52266">
    <property type="entry name" value="SGNH hydrolase"/>
    <property type="match status" value="1"/>
</dbReference>
<protein>
    <submittedName>
        <fullName evidence="1">Uncharacterized protein</fullName>
    </submittedName>
</protein>
<accession>A0A0M0K3L6</accession>
<dbReference type="EMBL" id="JWZX01001526">
    <property type="protein sequence ID" value="KOO33409.1"/>
    <property type="molecule type" value="Genomic_DNA"/>
</dbReference>
<evidence type="ECO:0000313" key="2">
    <source>
        <dbReference type="Proteomes" id="UP000037460"/>
    </source>
</evidence>
<organism evidence="1 2">
    <name type="scientific">Chrysochromulina tobinii</name>
    <dbReference type="NCBI Taxonomy" id="1460289"/>
    <lineage>
        <taxon>Eukaryota</taxon>
        <taxon>Haptista</taxon>
        <taxon>Haptophyta</taxon>
        <taxon>Prymnesiophyceae</taxon>
        <taxon>Prymnesiales</taxon>
        <taxon>Chrysochromulinaceae</taxon>
        <taxon>Chrysochromulina</taxon>
    </lineage>
</organism>
<comment type="caution">
    <text evidence="1">The sequence shown here is derived from an EMBL/GenBank/DDBJ whole genome shotgun (WGS) entry which is preliminary data.</text>
</comment>
<proteinExistence type="predicted"/>
<sequence>MRTSVAQGGTTSFWAALMADALHGRSAHILVWEYAINDHSVSLEAAGRGASAAASLGPPTMRYMIDAWLRRSLSYRPPPLLMLTYLWDKQPAAPFKAGNRALCRHMPVPSSAYDAQRSVLEQYGRAGAGVAALNVAGYVSTRRRGRFCPLVADSYFHPSAEGHALVADLLSAVLLGLLRAPERGSSAAVDVTVDSSAAAADGATWAGSFLAQSWGYLQQWHVLDGAAPREWRLCNEPVPNARCVGWRCGLEFKMPMKTPSALRPLARGLSSASEKLAMRMEQELQQLFGSTASKSRSKAAAPPPLPAAAAASSRRAAKSLLRRMPEHMLPPYIEANFRLMTFVLTRAPKMSDFPRERLYRPESIDLLFRHYYMSKRA</sequence>
<name>A0A0M0K3L6_9EUKA</name>
<gene>
    <name evidence="1" type="ORF">Ctob_009947</name>
</gene>
<reference evidence="2" key="1">
    <citation type="journal article" date="2015" name="PLoS Genet.">
        <title>Genome Sequence and Transcriptome Analyses of Chrysochromulina tobin: Metabolic Tools for Enhanced Algal Fitness in the Prominent Order Prymnesiales (Haptophyceae).</title>
        <authorList>
            <person name="Hovde B.T."/>
            <person name="Deodato C.R."/>
            <person name="Hunsperger H.M."/>
            <person name="Ryken S.A."/>
            <person name="Yost W."/>
            <person name="Jha R.K."/>
            <person name="Patterson J."/>
            <person name="Monnat R.J. Jr."/>
            <person name="Barlow S.B."/>
            <person name="Starkenburg S.R."/>
            <person name="Cattolico R.A."/>
        </authorList>
    </citation>
    <scope>NUCLEOTIDE SEQUENCE</scope>
    <source>
        <strain evidence="2">CCMP291</strain>
    </source>
</reference>
<dbReference type="Proteomes" id="UP000037460">
    <property type="component" value="Unassembled WGS sequence"/>
</dbReference>
<dbReference type="AlphaFoldDB" id="A0A0M0K3L6"/>